<dbReference type="InterPro" id="IPR036388">
    <property type="entry name" value="WH-like_DNA-bd_sf"/>
</dbReference>
<keyword evidence="4" id="KW-0804">Transcription</keyword>
<dbReference type="PATRIC" id="fig|1263865.4.peg.201"/>
<keyword evidence="2" id="KW-0805">Transcription regulation</keyword>
<dbReference type="InterPro" id="IPR005119">
    <property type="entry name" value="LysR_subst-bd"/>
</dbReference>
<dbReference type="SUPFAM" id="SSF53850">
    <property type="entry name" value="Periplasmic binding protein-like II"/>
    <property type="match status" value="1"/>
</dbReference>
<evidence type="ECO:0000256" key="3">
    <source>
        <dbReference type="ARBA" id="ARBA00023125"/>
    </source>
</evidence>
<comment type="caution">
    <text evidence="6">The sequence shown here is derived from an EMBL/GenBank/DDBJ whole genome shotgun (WGS) entry which is preliminary data.</text>
</comment>
<dbReference type="FunFam" id="1.10.10.10:FF:000001">
    <property type="entry name" value="LysR family transcriptional regulator"/>
    <property type="match status" value="1"/>
</dbReference>
<evidence type="ECO:0000259" key="5">
    <source>
        <dbReference type="PROSITE" id="PS50931"/>
    </source>
</evidence>
<evidence type="ECO:0000313" key="7">
    <source>
        <dbReference type="Proteomes" id="UP000017822"/>
    </source>
</evidence>
<dbReference type="GO" id="GO:0043565">
    <property type="term" value="F:sequence-specific DNA binding"/>
    <property type="evidence" value="ECO:0007669"/>
    <property type="project" value="TreeGrafter"/>
</dbReference>
<dbReference type="InterPro" id="IPR036390">
    <property type="entry name" value="WH_DNA-bd_sf"/>
</dbReference>
<dbReference type="EMBL" id="AOFQ01000004">
    <property type="protein sequence ID" value="ESR01270.1"/>
    <property type="molecule type" value="Genomic_DNA"/>
</dbReference>
<accession>V4QEX0</accession>
<sequence>MNRYQQMKVFLAVAETLSLAAAAKHLHLSSATVTRAVDALENRLGIPLLQRSTQGVTLTAAGEQFRHDSQRILGEVWAAEASARGLHHNVCGRINLSMPLLFGQFLFTPVLLEYLTQYPQVQICVQYQEHCPNLHEEGVDVAVAIGPLPDSSLFAFKVGSSRPVICTSPAYLLAHGEPQHPSELRTHSIIHTSSDAQTSEWTFRQDDQPLSVRIAPRLHCTTSQAAIIAACQGSGLARCMAYQVHEQLGTKQLRSVLAPYAPADLDIHLVYREGRRATERVRSFIDFVVARLRQHPAISEAALFHLLK</sequence>
<evidence type="ECO:0000256" key="2">
    <source>
        <dbReference type="ARBA" id="ARBA00023015"/>
    </source>
</evidence>
<reference evidence="6 7" key="1">
    <citation type="submission" date="2013-07" db="EMBL/GenBank/DDBJ databases">
        <authorList>
            <person name="Schaap P.J."/>
            <person name="Mehboob F."/>
            <person name="Oosterkamp M.J."/>
            <person name="de Vos W.M."/>
            <person name="Stams A.J.M."/>
            <person name="Koehorst J.J."/>
        </authorList>
    </citation>
    <scope>NUCLEOTIDE SEQUENCE [LARGE SCALE GENOMIC DNA]</scope>
    <source>
        <strain evidence="6 7">AW-1</strain>
    </source>
</reference>
<dbReference type="Pfam" id="PF00126">
    <property type="entry name" value="HTH_1"/>
    <property type="match status" value="1"/>
</dbReference>
<dbReference type="InterPro" id="IPR000847">
    <property type="entry name" value="LysR_HTH_N"/>
</dbReference>
<dbReference type="Gene3D" id="1.10.10.10">
    <property type="entry name" value="Winged helix-like DNA-binding domain superfamily/Winged helix DNA-binding domain"/>
    <property type="match status" value="1"/>
</dbReference>
<name>V4QEX0_STUCH</name>
<evidence type="ECO:0000313" key="6">
    <source>
        <dbReference type="EMBL" id="ESR01270.1"/>
    </source>
</evidence>
<evidence type="ECO:0000256" key="4">
    <source>
        <dbReference type="ARBA" id="ARBA00023163"/>
    </source>
</evidence>
<dbReference type="CDD" id="cd08471">
    <property type="entry name" value="PBP2_CrgA_like_2"/>
    <property type="match status" value="1"/>
</dbReference>
<dbReference type="Pfam" id="PF03466">
    <property type="entry name" value="LysR_substrate"/>
    <property type="match status" value="1"/>
</dbReference>
<evidence type="ECO:0000256" key="1">
    <source>
        <dbReference type="ARBA" id="ARBA00009437"/>
    </source>
</evidence>
<dbReference type="SUPFAM" id="SSF46785">
    <property type="entry name" value="Winged helix' DNA-binding domain"/>
    <property type="match status" value="1"/>
</dbReference>
<dbReference type="PANTHER" id="PTHR30537">
    <property type="entry name" value="HTH-TYPE TRANSCRIPTIONAL REGULATOR"/>
    <property type="match status" value="1"/>
</dbReference>
<protein>
    <recommendedName>
        <fullName evidence="5">HTH lysR-type domain-containing protein</fullName>
    </recommendedName>
</protein>
<dbReference type="GO" id="GO:0006351">
    <property type="term" value="P:DNA-templated transcription"/>
    <property type="evidence" value="ECO:0007669"/>
    <property type="project" value="TreeGrafter"/>
</dbReference>
<dbReference type="RefSeq" id="WP_023443796.1">
    <property type="nucleotide sequence ID" value="NZ_AOFQ01000004.1"/>
</dbReference>
<dbReference type="GO" id="GO:0003700">
    <property type="term" value="F:DNA-binding transcription factor activity"/>
    <property type="evidence" value="ECO:0007669"/>
    <property type="project" value="InterPro"/>
</dbReference>
<dbReference type="PROSITE" id="PS50931">
    <property type="entry name" value="HTH_LYSR"/>
    <property type="match status" value="1"/>
</dbReference>
<gene>
    <name evidence="6" type="ORF">F753_01010</name>
</gene>
<dbReference type="InterPro" id="IPR058163">
    <property type="entry name" value="LysR-type_TF_proteobact-type"/>
</dbReference>
<dbReference type="PANTHER" id="PTHR30537:SF5">
    <property type="entry name" value="HTH-TYPE TRANSCRIPTIONAL ACTIVATOR TTDR-RELATED"/>
    <property type="match status" value="1"/>
</dbReference>
<feature type="domain" description="HTH lysR-type" evidence="5">
    <location>
        <begin position="1"/>
        <end position="59"/>
    </location>
</feature>
<keyword evidence="3" id="KW-0238">DNA-binding</keyword>
<comment type="similarity">
    <text evidence="1">Belongs to the LysR transcriptional regulatory family.</text>
</comment>
<organism evidence="6 7">
    <name type="scientific">Stutzerimonas chloritidismutans AW-1</name>
    <dbReference type="NCBI Taxonomy" id="1263865"/>
    <lineage>
        <taxon>Bacteria</taxon>
        <taxon>Pseudomonadati</taxon>
        <taxon>Pseudomonadota</taxon>
        <taxon>Gammaproteobacteria</taxon>
        <taxon>Pseudomonadales</taxon>
        <taxon>Pseudomonadaceae</taxon>
        <taxon>Stutzerimonas</taxon>
    </lineage>
</organism>
<dbReference type="AlphaFoldDB" id="V4QEX0"/>
<proteinExistence type="inferred from homology"/>
<dbReference type="Gene3D" id="3.40.190.290">
    <property type="match status" value="1"/>
</dbReference>
<dbReference type="Proteomes" id="UP000017822">
    <property type="component" value="Unassembled WGS sequence"/>
</dbReference>